<dbReference type="SUPFAM" id="SSF52047">
    <property type="entry name" value="RNI-like"/>
    <property type="match status" value="1"/>
</dbReference>
<dbReference type="AlphaFoldDB" id="A0A0D7BFV8"/>
<name>A0A0D7BFV8_9AGAR</name>
<proteinExistence type="predicted"/>
<dbReference type="Gene3D" id="3.80.10.10">
    <property type="entry name" value="Ribonuclease Inhibitor"/>
    <property type="match status" value="1"/>
</dbReference>
<gene>
    <name evidence="1" type="ORF">CYLTODRAFT_443310</name>
</gene>
<evidence type="ECO:0000313" key="2">
    <source>
        <dbReference type="Proteomes" id="UP000054007"/>
    </source>
</evidence>
<dbReference type="OrthoDB" id="2883783at2759"/>
<organism evidence="1 2">
    <name type="scientific">Cylindrobasidium torrendii FP15055 ss-10</name>
    <dbReference type="NCBI Taxonomy" id="1314674"/>
    <lineage>
        <taxon>Eukaryota</taxon>
        <taxon>Fungi</taxon>
        <taxon>Dikarya</taxon>
        <taxon>Basidiomycota</taxon>
        <taxon>Agaricomycotina</taxon>
        <taxon>Agaricomycetes</taxon>
        <taxon>Agaricomycetidae</taxon>
        <taxon>Agaricales</taxon>
        <taxon>Marasmiineae</taxon>
        <taxon>Physalacriaceae</taxon>
        <taxon>Cylindrobasidium</taxon>
    </lineage>
</organism>
<protein>
    <recommendedName>
        <fullName evidence="3">F-box domain-containing protein</fullName>
    </recommendedName>
</protein>
<accession>A0A0D7BFV8</accession>
<dbReference type="EMBL" id="KN880501">
    <property type="protein sequence ID" value="KIY68516.1"/>
    <property type="molecule type" value="Genomic_DNA"/>
</dbReference>
<evidence type="ECO:0000313" key="1">
    <source>
        <dbReference type="EMBL" id="KIY68516.1"/>
    </source>
</evidence>
<dbReference type="InterPro" id="IPR032675">
    <property type="entry name" value="LRR_dom_sf"/>
</dbReference>
<keyword evidence="2" id="KW-1185">Reference proteome</keyword>
<evidence type="ECO:0008006" key="3">
    <source>
        <dbReference type="Google" id="ProtNLM"/>
    </source>
</evidence>
<dbReference type="Proteomes" id="UP000054007">
    <property type="component" value="Unassembled WGS sequence"/>
</dbReference>
<reference evidence="1 2" key="1">
    <citation type="journal article" date="2015" name="Fungal Genet. Biol.">
        <title>Evolution of novel wood decay mechanisms in Agaricales revealed by the genome sequences of Fistulina hepatica and Cylindrobasidium torrendii.</title>
        <authorList>
            <person name="Floudas D."/>
            <person name="Held B.W."/>
            <person name="Riley R."/>
            <person name="Nagy L.G."/>
            <person name="Koehler G."/>
            <person name="Ransdell A.S."/>
            <person name="Younus H."/>
            <person name="Chow J."/>
            <person name="Chiniquy J."/>
            <person name="Lipzen A."/>
            <person name="Tritt A."/>
            <person name="Sun H."/>
            <person name="Haridas S."/>
            <person name="LaButti K."/>
            <person name="Ohm R.A."/>
            <person name="Kues U."/>
            <person name="Blanchette R.A."/>
            <person name="Grigoriev I.V."/>
            <person name="Minto R.E."/>
            <person name="Hibbett D.S."/>
        </authorList>
    </citation>
    <scope>NUCLEOTIDE SEQUENCE [LARGE SCALE GENOMIC DNA]</scope>
    <source>
        <strain evidence="1 2">FP15055 ss-10</strain>
    </source>
</reference>
<feature type="non-terminal residue" evidence="1">
    <location>
        <position position="1"/>
    </location>
</feature>
<sequence>MAGLVDLPAELLHIIVGELYEGGHLSTLKSLRLVCHRLCECIDPLLFSSININLHHLTKATSLLESLARERSAVNRHVKHLGVMSLEQRYEGHDVNAIHAAWSNFKASKYICAAIQALDSVESVEFHVCKYNPHSSSIAVMDTLTEMPSINTLRLTEDFGTVWRDIRFDRFTSIVDLSIEASTGYFIEQNLPNFMVNNSGLERLCIKFCPSYGRLGWSLDMSEVFGELKNPMALEHLEFHGRWKLTSAECLQYLPNLSSICLSDDDDKGKSLELLLKSLKTPIKRLSLPNGAREKQVYDIVSDFLCSYTGLEELTMGPSGFSSEKDSLKNALTPHTHTLRKLSWEQAMFTCSEFDFSAVSQLHNLQTLSVTLISSMKNIVMGEVLRPTVYAWLDVATSLPQLEDLNVEVIRRPRSHLTPSDAPLLSIDLAILQYAISPSSPYNPSLHIHTLSNCYRQLAVYRVDNHKFTPASKSKNLGYNIDAGDFNYSHPPCRPDYGDVETPFRLWGAALVSFCLGYWLEAYPSGMALVAMTSGCCVVTLGMEIMHTLQSSSTSEEGLFSRLTSVPAFLL</sequence>